<comment type="caution">
    <text evidence="1">The sequence shown here is derived from an EMBL/GenBank/DDBJ whole genome shotgun (WGS) entry which is preliminary data.</text>
</comment>
<accession>A0ABW5ZMS3</accession>
<dbReference type="Proteomes" id="UP001597548">
    <property type="component" value="Unassembled WGS sequence"/>
</dbReference>
<dbReference type="EMBL" id="JBHUOS010000001">
    <property type="protein sequence ID" value="MFD2914254.1"/>
    <property type="molecule type" value="Genomic_DNA"/>
</dbReference>
<evidence type="ECO:0000313" key="2">
    <source>
        <dbReference type="Proteomes" id="UP001597548"/>
    </source>
</evidence>
<organism evidence="1 2">
    <name type="scientific">Psychroserpens luteus</name>
    <dbReference type="NCBI Taxonomy" id="1434066"/>
    <lineage>
        <taxon>Bacteria</taxon>
        <taxon>Pseudomonadati</taxon>
        <taxon>Bacteroidota</taxon>
        <taxon>Flavobacteriia</taxon>
        <taxon>Flavobacteriales</taxon>
        <taxon>Flavobacteriaceae</taxon>
        <taxon>Psychroserpens</taxon>
    </lineage>
</organism>
<dbReference type="RefSeq" id="WP_194507338.1">
    <property type="nucleotide sequence ID" value="NZ_JADILU010000002.1"/>
</dbReference>
<name>A0ABW5ZMS3_9FLAO</name>
<sequence>MKNLLKNAIACAIVMSTLFNCSVESIENNQLEESLLVTPNTQEDCLNQDPQARITNNGSISITLQIVSIDGAVLHTVDNIAPGSASGFLTFAPDDIIFNISKNTTGIQDDKVVFVMDQCMSFDMELGVDNYLVSGMPVNL</sequence>
<evidence type="ECO:0000313" key="1">
    <source>
        <dbReference type="EMBL" id="MFD2914254.1"/>
    </source>
</evidence>
<keyword evidence="2" id="KW-1185">Reference proteome</keyword>
<protein>
    <submittedName>
        <fullName evidence="1">Uncharacterized protein</fullName>
    </submittedName>
</protein>
<proteinExistence type="predicted"/>
<gene>
    <name evidence="1" type="ORF">ACFS29_01265</name>
</gene>
<reference evidence="2" key="1">
    <citation type="journal article" date="2019" name="Int. J. Syst. Evol. Microbiol.">
        <title>The Global Catalogue of Microorganisms (GCM) 10K type strain sequencing project: providing services to taxonomists for standard genome sequencing and annotation.</title>
        <authorList>
            <consortium name="The Broad Institute Genomics Platform"/>
            <consortium name="The Broad Institute Genome Sequencing Center for Infectious Disease"/>
            <person name="Wu L."/>
            <person name="Ma J."/>
        </authorList>
    </citation>
    <scope>NUCLEOTIDE SEQUENCE [LARGE SCALE GENOMIC DNA]</scope>
    <source>
        <strain evidence="2">KCTC 32514</strain>
    </source>
</reference>